<feature type="compositionally biased region" description="Polar residues" evidence="1">
    <location>
        <begin position="485"/>
        <end position="494"/>
    </location>
</feature>
<proteinExistence type="predicted"/>
<protein>
    <submittedName>
        <fullName evidence="2">Uncharacterized protein</fullName>
    </submittedName>
</protein>
<dbReference type="SUPFAM" id="SSF52047">
    <property type="entry name" value="RNI-like"/>
    <property type="match status" value="1"/>
</dbReference>
<dbReference type="AlphaFoldDB" id="A0A8K0JNM6"/>
<organism evidence="2 3">
    <name type="scientific">Filobasidium floriforme</name>
    <dbReference type="NCBI Taxonomy" id="5210"/>
    <lineage>
        <taxon>Eukaryota</taxon>
        <taxon>Fungi</taxon>
        <taxon>Dikarya</taxon>
        <taxon>Basidiomycota</taxon>
        <taxon>Agaricomycotina</taxon>
        <taxon>Tremellomycetes</taxon>
        <taxon>Filobasidiales</taxon>
        <taxon>Filobasidiaceae</taxon>
        <taxon>Filobasidium</taxon>
    </lineage>
</organism>
<evidence type="ECO:0000256" key="1">
    <source>
        <dbReference type="SAM" id="MobiDB-lite"/>
    </source>
</evidence>
<gene>
    <name evidence="2" type="ORF">FFLO_01971</name>
</gene>
<dbReference type="Gene3D" id="3.80.10.10">
    <property type="entry name" value="Ribonuclease Inhibitor"/>
    <property type="match status" value="1"/>
</dbReference>
<dbReference type="InterPro" id="IPR032675">
    <property type="entry name" value="LRR_dom_sf"/>
</dbReference>
<feature type="region of interest" description="Disordered" evidence="1">
    <location>
        <begin position="299"/>
        <end position="327"/>
    </location>
</feature>
<dbReference type="Proteomes" id="UP000812966">
    <property type="component" value="Unassembled WGS sequence"/>
</dbReference>
<comment type="caution">
    <text evidence="2">The sequence shown here is derived from an EMBL/GenBank/DDBJ whole genome shotgun (WGS) entry which is preliminary data.</text>
</comment>
<evidence type="ECO:0000313" key="2">
    <source>
        <dbReference type="EMBL" id="KAG7562598.1"/>
    </source>
</evidence>
<reference evidence="2" key="1">
    <citation type="submission" date="2020-04" db="EMBL/GenBank/DDBJ databases">
        <title>Analysis of mating type loci in Filobasidium floriforme.</title>
        <authorList>
            <person name="Nowrousian M."/>
        </authorList>
    </citation>
    <scope>NUCLEOTIDE SEQUENCE</scope>
    <source>
        <strain evidence="2">CBS 6242</strain>
    </source>
</reference>
<keyword evidence="3" id="KW-1185">Reference proteome</keyword>
<dbReference type="EMBL" id="JABELV010000029">
    <property type="protein sequence ID" value="KAG7562598.1"/>
    <property type="molecule type" value="Genomic_DNA"/>
</dbReference>
<accession>A0A8K0JNM6</accession>
<name>A0A8K0JNM6_9TREE</name>
<evidence type="ECO:0000313" key="3">
    <source>
        <dbReference type="Proteomes" id="UP000812966"/>
    </source>
</evidence>
<feature type="compositionally biased region" description="Low complexity" evidence="1">
    <location>
        <begin position="412"/>
        <end position="430"/>
    </location>
</feature>
<feature type="region of interest" description="Disordered" evidence="1">
    <location>
        <begin position="397"/>
        <end position="511"/>
    </location>
</feature>
<sequence length="511" mass="56736">MRMIWNYLRERFEASRMEAGEQAGHDGQPWAREDLFLWLLQLQTNSKGEAGTLGSESTSVKQRPRHHTQLVSAPELLAYLPTSSPLTILQIPPNPSFTLLTSLSLSTHLLNDQTILSLRNLPHLFFLFLTACSGVTDAGIKSLAMSLDYEQPVLQVKPGEAEGKGRGCWRVRGLWLDGCKRVTDNAVRDLVKWPLLNVLSLANTGISTQPTFPPNSYWFRAAPADSAFLIPRIASPYHYAASDPQVNKKFRAYQARWPAQFRGDNVGTIEVVGMSEEELRRFRGEREVKRKIEAIKRNTGNSAENPVSIEPDEMDVMTPPSETTDPAWRMDRSMAFTTGYGKMPSWMAAAARNPMGTGRTRNGGSNASNDEIDWLYLRPPPTVASVRRDLLERAAQRASLTNRPVQTAQVRSVNQPHPTSSSSSPFAPSSQREEITLQRRKGRSRQLVSVPYQIPQTKLRASQHGPGDEWDLGASRSTIPALGTASLSGSNVGSTAPPRTKGFSMFKKAKR</sequence>
<feature type="compositionally biased region" description="Polar residues" evidence="1">
    <location>
        <begin position="398"/>
        <end position="411"/>
    </location>
</feature>